<dbReference type="Proteomes" id="UP000252189">
    <property type="component" value="Unassembled WGS sequence"/>
</dbReference>
<dbReference type="RefSeq" id="WP_114450185.1">
    <property type="nucleotide sequence ID" value="NZ_QPHM01000001.1"/>
</dbReference>
<dbReference type="EMBL" id="QPHM01000001">
    <property type="protein sequence ID" value="RCU48553.1"/>
    <property type="molecule type" value="Genomic_DNA"/>
</dbReference>
<feature type="domain" description="DUF8152" evidence="1">
    <location>
        <begin position="5"/>
        <end position="88"/>
    </location>
</feature>
<name>A0A368NF66_9EURY</name>
<keyword evidence="3" id="KW-1185">Reference proteome</keyword>
<protein>
    <recommendedName>
        <fullName evidence="1">DUF8152 domain-containing protein</fullName>
    </recommendedName>
</protein>
<dbReference type="InterPro" id="IPR058465">
    <property type="entry name" value="DUF8152"/>
</dbReference>
<gene>
    <name evidence="2" type="ORF">DU504_00480</name>
</gene>
<evidence type="ECO:0000259" key="1">
    <source>
        <dbReference type="Pfam" id="PF26479"/>
    </source>
</evidence>
<sequence>MNDDLRALHEHLKATEELPVRPDASVRLGEAAAVAADVADGDAPPAVVVDRIGRVAALLAEVETTGNPEADDHVGAAERIAERIVERDDGLTGNG</sequence>
<dbReference type="Pfam" id="PF26479">
    <property type="entry name" value="DUF8152"/>
    <property type="match status" value="1"/>
</dbReference>
<reference evidence="2 3" key="1">
    <citation type="submission" date="2018-07" db="EMBL/GenBank/DDBJ databases">
        <title>Genome sequences of Haloplanus salinus JCM 18368T.</title>
        <authorList>
            <person name="Kim Y.B."/>
            <person name="Roh S.W."/>
        </authorList>
    </citation>
    <scope>NUCLEOTIDE SEQUENCE [LARGE SCALE GENOMIC DNA]</scope>
    <source>
        <strain evidence="2 3">JCM 18368</strain>
    </source>
</reference>
<evidence type="ECO:0000313" key="2">
    <source>
        <dbReference type="EMBL" id="RCU48553.1"/>
    </source>
</evidence>
<accession>A0A368NF66</accession>
<comment type="caution">
    <text evidence="2">The sequence shown here is derived from an EMBL/GenBank/DDBJ whole genome shotgun (WGS) entry which is preliminary data.</text>
</comment>
<evidence type="ECO:0000313" key="3">
    <source>
        <dbReference type="Proteomes" id="UP000252189"/>
    </source>
</evidence>
<proteinExistence type="predicted"/>
<organism evidence="2 3">
    <name type="scientific">Haloplanus salinus</name>
    <dbReference type="NCBI Taxonomy" id="1126245"/>
    <lineage>
        <taxon>Archaea</taxon>
        <taxon>Methanobacteriati</taxon>
        <taxon>Methanobacteriota</taxon>
        <taxon>Stenosarchaea group</taxon>
        <taxon>Halobacteria</taxon>
        <taxon>Halobacteriales</taxon>
        <taxon>Haloferacaceae</taxon>
        <taxon>Haloplanus</taxon>
    </lineage>
</organism>
<dbReference type="AlphaFoldDB" id="A0A368NF66"/>
<dbReference type="OrthoDB" id="204708at2157"/>